<dbReference type="SMART" id="SM00437">
    <property type="entry name" value="TOP1Ac"/>
    <property type="match status" value="1"/>
</dbReference>
<feature type="site" description="Interaction with DNA" evidence="10">
    <location>
        <position position="488"/>
    </location>
</feature>
<dbReference type="PROSITE" id="PS52039">
    <property type="entry name" value="TOPO_IA_2"/>
    <property type="match status" value="1"/>
</dbReference>
<evidence type="ECO:0000256" key="9">
    <source>
        <dbReference type="ARBA" id="ARBA00023235"/>
    </source>
</evidence>
<dbReference type="RefSeq" id="WP_212693899.1">
    <property type="nucleotide sequence ID" value="NZ_CP058649.1"/>
</dbReference>
<comment type="subunit">
    <text evidence="10">Monomer.</text>
</comment>
<dbReference type="PROSITE" id="PS50880">
    <property type="entry name" value="TOPRIM"/>
    <property type="match status" value="1"/>
</dbReference>
<accession>A0A8J8MKB0</accession>
<evidence type="ECO:0000256" key="8">
    <source>
        <dbReference type="ARBA" id="ARBA00023125"/>
    </source>
</evidence>
<dbReference type="GO" id="GO:0008270">
    <property type="term" value="F:zinc ion binding"/>
    <property type="evidence" value="ECO:0007669"/>
    <property type="project" value="UniProtKB-KW"/>
</dbReference>
<dbReference type="PROSITE" id="PS00396">
    <property type="entry name" value="TOPO_IA_1"/>
    <property type="match status" value="1"/>
</dbReference>
<dbReference type="InterPro" id="IPR034149">
    <property type="entry name" value="TOPRIM_TopoI"/>
</dbReference>
<dbReference type="GO" id="GO:0005694">
    <property type="term" value="C:chromosome"/>
    <property type="evidence" value="ECO:0007669"/>
    <property type="project" value="InterPro"/>
</dbReference>
<dbReference type="InterPro" id="IPR013824">
    <property type="entry name" value="Topo_IA_cen_sub1"/>
</dbReference>
<dbReference type="InterPro" id="IPR003601">
    <property type="entry name" value="Topo_IA_2"/>
</dbReference>
<dbReference type="PANTHER" id="PTHR42785:SF1">
    <property type="entry name" value="DNA TOPOISOMERASE"/>
    <property type="match status" value="1"/>
</dbReference>
<keyword evidence="7 10" id="KW-0799">Topoisomerase</keyword>
<evidence type="ECO:0000256" key="6">
    <source>
        <dbReference type="ARBA" id="ARBA00022842"/>
    </source>
</evidence>
<evidence type="ECO:0000313" key="13">
    <source>
        <dbReference type="EMBL" id="QUI23220.1"/>
    </source>
</evidence>
<dbReference type="Pfam" id="PF01751">
    <property type="entry name" value="Toprim"/>
    <property type="match status" value="1"/>
</dbReference>
<dbReference type="SMART" id="SM00493">
    <property type="entry name" value="TOPRIM"/>
    <property type="match status" value="1"/>
</dbReference>
<dbReference type="InterPro" id="IPR023406">
    <property type="entry name" value="Topo_IA_AS"/>
</dbReference>
<name>A0A8J8MKB0_9FIRM</name>
<dbReference type="InterPro" id="IPR028612">
    <property type="entry name" value="Topoisom_1_IA"/>
</dbReference>
<dbReference type="InterPro" id="IPR005733">
    <property type="entry name" value="TopoI_bac-type"/>
</dbReference>
<feature type="site" description="Interaction with DNA" evidence="10">
    <location>
        <position position="155"/>
    </location>
</feature>
<feature type="site" description="Interaction with DNA" evidence="10">
    <location>
        <position position="301"/>
    </location>
</feature>
<protein>
    <recommendedName>
        <fullName evidence="10">DNA topoisomerase 1</fullName>
        <ecNumber evidence="10">5.6.2.1</ecNumber>
    </recommendedName>
    <alternativeName>
        <fullName evidence="10">DNA topoisomerase I</fullName>
    </alternativeName>
</protein>
<dbReference type="HAMAP" id="MF_00952">
    <property type="entry name" value="Topoisom_1_prok"/>
    <property type="match status" value="1"/>
</dbReference>
<dbReference type="Gene3D" id="2.70.20.10">
    <property type="entry name" value="Topoisomerase I, domain 3"/>
    <property type="match status" value="1"/>
</dbReference>
<evidence type="ECO:0000256" key="5">
    <source>
        <dbReference type="ARBA" id="ARBA00022833"/>
    </source>
</evidence>
<dbReference type="Gene3D" id="1.10.460.10">
    <property type="entry name" value="Topoisomerase I, domain 2"/>
    <property type="match status" value="1"/>
</dbReference>
<evidence type="ECO:0000256" key="7">
    <source>
        <dbReference type="ARBA" id="ARBA00023029"/>
    </source>
</evidence>
<proteinExistence type="inferred from homology"/>
<organism evidence="13 14">
    <name type="scientific">Vallitalea pronyensis</name>
    <dbReference type="NCBI Taxonomy" id="1348613"/>
    <lineage>
        <taxon>Bacteria</taxon>
        <taxon>Bacillati</taxon>
        <taxon>Bacillota</taxon>
        <taxon>Clostridia</taxon>
        <taxon>Lachnospirales</taxon>
        <taxon>Vallitaleaceae</taxon>
        <taxon>Vallitalea</taxon>
    </lineage>
</organism>
<dbReference type="Gene3D" id="1.10.290.10">
    <property type="entry name" value="Topoisomerase I, domain 4"/>
    <property type="match status" value="1"/>
</dbReference>
<dbReference type="PRINTS" id="PR00417">
    <property type="entry name" value="PRTPISMRASEI"/>
</dbReference>
<dbReference type="Proteomes" id="UP000683246">
    <property type="component" value="Chromosome"/>
</dbReference>
<keyword evidence="3" id="KW-0479">Metal-binding</keyword>
<keyword evidence="5" id="KW-0862">Zinc</keyword>
<dbReference type="InterPro" id="IPR013497">
    <property type="entry name" value="Topo_IA_cen"/>
</dbReference>
<dbReference type="Gene3D" id="3.30.65.10">
    <property type="entry name" value="Bacterial Topoisomerase I, domain 1"/>
    <property type="match status" value="1"/>
</dbReference>
<feature type="active site" description="O-(5'-phospho-DNA)-tyrosine intermediate" evidence="10">
    <location>
        <position position="299"/>
    </location>
</feature>
<dbReference type="Pfam" id="PF01396">
    <property type="entry name" value="Zn_ribbon_Top1"/>
    <property type="match status" value="3"/>
</dbReference>
<comment type="function">
    <text evidence="10">Releases the supercoiling and torsional tension of DNA, which is introduced during the DNA replication and transcription, by transiently cleaving and rejoining one strand of the DNA duplex. Introduces a single-strand break via transesterification at a target site in duplex DNA. The scissile phosphodiester is attacked by the catalytic tyrosine of the enzyme, resulting in the formation of a DNA-(5'-phosphotyrosyl)-enzyme intermediate and the expulsion of a 3'-OH DNA strand. The free DNA strand then undergoes passage around the unbroken strand, thus removing DNA supercoils. Finally, in the religation step, the DNA 3'-OH attacks the covalent intermediate to expel the active-site tyrosine and restore the DNA phosphodiester backbone.</text>
</comment>
<dbReference type="EC" id="5.6.2.1" evidence="10"/>
<dbReference type="InterPro" id="IPR013826">
    <property type="entry name" value="Topo_IA_cen_sub3"/>
</dbReference>
<evidence type="ECO:0000256" key="2">
    <source>
        <dbReference type="ARBA" id="ARBA00009446"/>
    </source>
</evidence>
<keyword evidence="4" id="KW-0863">Zinc-finger</keyword>
<comment type="catalytic activity">
    <reaction evidence="1 10">
        <text>ATP-independent breakage of single-stranded DNA, followed by passage and rejoining.</text>
        <dbReference type="EC" id="5.6.2.1"/>
    </reaction>
</comment>
<dbReference type="KEGG" id="vpy:HZI73_13380"/>
<dbReference type="PANTHER" id="PTHR42785">
    <property type="entry name" value="DNA TOPOISOMERASE, TYPE IA, CORE"/>
    <property type="match status" value="1"/>
</dbReference>
<keyword evidence="8 10" id="KW-0238">DNA-binding</keyword>
<feature type="region of interest" description="Interaction with DNA" evidence="10">
    <location>
        <begin position="163"/>
        <end position="168"/>
    </location>
</feature>
<feature type="domain" description="Topo IA-type catalytic" evidence="12">
    <location>
        <begin position="129"/>
        <end position="556"/>
    </location>
</feature>
<dbReference type="Pfam" id="PF01131">
    <property type="entry name" value="Topoisom_bac"/>
    <property type="match status" value="1"/>
</dbReference>
<feature type="site" description="Interaction with DNA" evidence="10">
    <location>
        <position position="148"/>
    </location>
</feature>
<dbReference type="Gene3D" id="3.40.50.140">
    <property type="match status" value="1"/>
</dbReference>
<dbReference type="NCBIfam" id="TIGR01051">
    <property type="entry name" value="topA_bact"/>
    <property type="match status" value="1"/>
</dbReference>
<feature type="site" description="Interaction with DNA" evidence="10">
    <location>
        <position position="143"/>
    </location>
</feature>
<feature type="site" description="Interaction with DNA" evidence="10">
    <location>
        <position position="140"/>
    </location>
</feature>
<evidence type="ECO:0000256" key="10">
    <source>
        <dbReference type="HAMAP-Rule" id="MF_00952"/>
    </source>
</evidence>
<dbReference type="GO" id="GO:0006265">
    <property type="term" value="P:DNA topological change"/>
    <property type="evidence" value="ECO:0007669"/>
    <property type="project" value="UniProtKB-UniRule"/>
</dbReference>
<dbReference type="GO" id="GO:0003917">
    <property type="term" value="F:DNA topoisomerase type I (single strand cut, ATP-independent) activity"/>
    <property type="evidence" value="ECO:0007669"/>
    <property type="project" value="UniProtKB-UniRule"/>
</dbReference>
<keyword evidence="14" id="KW-1185">Reference proteome</keyword>
<dbReference type="AlphaFoldDB" id="A0A8J8MKB0"/>
<keyword evidence="9 10" id="KW-0413">Isomerase</keyword>
<dbReference type="SUPFAM" id="SSF56712">
    <property type="entry name" value="Prokaryotic type I DNA topoisomerase"/>
    <property type="match status" value="1"/>
</dbReference>
<feature type="site" description="Interaction with DNA" evidence="10">
    <location>
        <position position="33"/>
    </location>
</feature>
<keyword evidence="6" id="KW-0460">Magnesium</keyword>
<sequence>MAKNLVIVESPAKAKTIKKFLGSNYKVEASMGHVRDLPKSQLGVDIEHDFNPKYITIRGKGELLKQLRKEVKKANKVYLATDPDREGEAISWHLIFSLNLQDKKFYRITFNEITKNAIKSSIKQAREIDMDLVDAQQARRLLDRIVGYKISPLLWKKIKKGLSAGRVQSTALKLICDREDEINRFIPEEYWSLKARLHDKQSGDELTASFYGKGKKIKIGSKEQMDDIMEHIKDKPYIVEDVKESVRLKKSPKPFITSTLQQEAARKLNFTASKTMRIAQQLYEGVDVKGNGTVGLITYLRTDSTRISDEANNAVKSFIDETYGQAYVNHDGVKTNKKGKVQDAHEAIRPTYVELLPQTLKESLSRDQFRLYGLIHSRFVASRMMPAKYATKAIKIKVGDYRFNASGSVLVFEGFLKVYNISDDVEDNQKIDNINKDSKLDLEELTPKQHFTQPPARFTEASLVKTLEENGIGRPSTYAPIISTIQKRGYVSKETKNFFPTELGEVVNGIMEEYFKDIVNVKFTAGLEKELDEVEAGAIPWKDVLRKFYPNFNDTIDYAEEKIGKIEIKDEVSDVICEKCGRNMVIKLGKYGKFLACPGFPDCRNAKPLFEKVDDVDCPICGGEVFVKKTKKGRRYYGCEHNPECEFMTWNRPTKEKCPKCGTIMVEKGKYLKCNNDECNYSQLKESKDETDSQVVNKA</sequence>
<evidence type="ECO:0000259" key="11">
    <source>
        <dbReference type="PROSITE" id="PS50880"/>
    </source>
</evidence>
<dbReference type="GO" id="GO:0003677">
    <property type="term" value="F:DNA binding"/>
    <property type="evidence" value="ECO:0007669"/>
    <property type="project" value="UniProtKB-KW"/>
</dbReference>
<dbReference type="InterPro" id="IPR013825">
    <property type="entry name" value="Topo_IA_cen_sub2"/>
</dbReference>
<dbReference type="InterPro" id="IPR003602">
    <property type="entry name" value="Topo_IA_DNA-bd_dom"/>
</dbReference>
<dbReference type="CDD" id="cd03363">
    <property type="entry name" value="TOPRIM_TopoIA_TopoI"/>
    <property type="match status" value="1"/>
</dbReference>
<dbReference type="InterPro" id="IPR006171">
    <property type="entry name" value="TOPRIM_dom"/>
</dbReference>
<reference evidence="13" key="1">
    <citation type="submission" date="2020-07" db="EMBL/GenBank/DDBJ databases">
        <title>Vallitalea pronyensis genome.</title>
        <authorList>
            <person name="Postec A."/>
        </authorList>
    </citation>
    <scope>NUCLEOTIDE SEQUENCE</scope>
    <source>
        <strain evidence="13">FatNI3</strain>
    </source>
</reference>
<dbReference type="CDD" id="cd00186">
    <property type="entry name" value="TOP1Ac"/>
    <property type="match status" value="1"/>
</dbReference>
<comment type="similarity">
    <text evidence="2 10">Belongs to the type IA topoisomerase family.</text>
</comment>
<feature type="domain" description="Toprim" evidence="11">
    <location>
        <begin position="3"/>
        <end position="113"/>
    </location>
</feature>
<evidence type="ECO:0000256" key="1">
    <source>
        <dbReference type="ARBA" id="ARBA00000213"/>
    </source>
</evidence>
<dbReference type="InterPro" id="IPR013498">
    <property type="entry name" value="Topo_IA_Znf"/>
</dbReference>
<evidence type="ECO:0000313" key="14">
    <source>
        <dbReference type="Proteomes" id="UP000683246"/>
    </source>
</evidence>
<dbReference type="SUPFAM" id="SSF57783">
    <property type="entry name" value="Zinc beta-ribbon"/>
    <property type="match status" value="1"/>
</dbReference>
<dbReference type="InterPro" id="IPR000380">
    <property type="entry name" value="Topo_IA"/>
</dbReference>
<dbReference type="EMBL" id="CP058649">
    <property type="protein sequence ID" value="QUI23220.1"/>
    <property type="molecule type" value="Genomic_DNA"/>
</dbReference>
<evidence type="ECO:0000256" key="4">
    <source>
        <dbReference type="ARBA" id="ARBA00022771"/>
    </source>
</evidence>
<dbReference type="SMART" id="SM00436">
    <property type="entry name" value="TOP1Bc"/>
    <property type="match status" value="1"/>
</dbReference>
<evidence type="ECO:0000259" key="12">
    <source>
        <dbReference type="PROSITE" id="PS52039"/>
    </source>
</evidence>
<evidence type="ECO:0000256" key="3">
    <source>
        <dbReference type="ARBA" id="ARBA00022723"/>
    </source>
</evidence>
<feature type="site" description="Interaction with DNA" evidence="10">
    <location>
        <position position="139"/>
    </location>
</feature>
<gene>
    <name evidence="10 13" type="primary">topA</name>
    <name evidence="13" type="ORF">HZI73_13380</name>
</gene>
<dbReference type="InterPro" id="IPR023405">
    <property type="entry name" value="Topo_IA_core_domain"/>
</dbReference>